<dbReference type="GO" id="GO:0071949">
    <property type="term" value="F:FAD binding"/>
    <property type="evidence" value="ECO:0007669"/>
    <property type="project" value="InterPro"/>
</dbReference>
<gene>
    <name evidence="2" type="ORF">CP97_07580</name>
</gene>
<dbReference type="SUPFAM" id="SSF51905">
    <property type="entry name" value="FAD/NAD(P)-binding domain"/>
    <property type="match status" value="1"/>
</dbReference>
<accession>A0A0H4VBZ5</accession>
<dbReference type="InterPro" id="IPR050407">
    <property type="entry name" value="Geranylgeranyl_reductase"/>
</dbReference>
<dbReference type="STRING" id="1648404.CP97_07580"/>
<dbReference type="PRINTS" id="PR00420">
    <property type="entry name" value="RNGMNOXGNASE"/>
</dbReference>
<evidence type="ECO:0000259" key="1">
    <source>
        <dbReference type="Pfam" id="PF01494"/>
    </source>
</evidence>
<sequence length="371" mass="39821">MRLTDSLMDSPLIIGAGPAGNAAAIRLAQFGITSTLIDRDEDVGDPLCGGFLSWRTAEQLRALGVDIHAAGAQFVSRLRLFAGAREASMDLPQTGYGLSRHALDSAMRKVALQHGARIECDTIRAISEGTAQGHAMDWKAETIFLAVGKHDMRGLSRPRRARDKTLGLRLRLPRSALRDQLLGGAIELHLFKGGYAGIVQQENGSTNICLALRKSALARSGGSPVDLFEQLTHESPALAERLGDDWQDARFDTIGAVPYGWICSNTEDRLYRLGDQAAVIPSLAGEGISIALASGIMAAKYHWEGKDAGAFQKNFANLARRPVRLASAAWHAAESRIGARAAIALAHIAPRLIASFAELARIPVQPSLAPR</sequence>
<dbReference type="InterPro" id="IPR002938">
    <property type="entry name" value="FAD-bd"/>
</dbReference>
<reference evidence="3" key="2">
    <citation type="submission" date="2015-04" db="EMBL/GenBank/DDBJ databases">
        <title>The complete genome sequence of Erythrobacter sp. s21-N3.</title>
        <authorList>
            <person name="Zhuang L."/>
            <person name="Liu Y."/>
            <person name="Shao Z."/>
        </authorList>
    </citation>
    <scope>NUCLEOTIDE SEQUENCE [LARGE SCALE GENOMIC DNA]</scope>
    <source>
        <strain evidence="3">s21-N3</strain>
    </source>
</reference>
<dbReference type="EMBL" id="CP011310">
    <property type="protein sequence ID" value="AKQ41920.1"/>
    <property type="molecule type" value="Genomic_DNA"/>
</dbReference>
<dbReference type="AlphaFoldDB" id="A0A0H4VBZ5"/>
<protein>
    <recommendedName>
        <fullName evidence="1">FAD-binding domain-containing protein</fullName>
    </recommendedName>
</protein>
<proteinExistence type="predicted"/>
<organism evidence="2 3">
    <name type="scientific">Aurantiacibacter atlanticus</name>
    <dbReference type="NCBI Taxonomy" id="1648404"/>
    <lineage>
        <taxon>Bacteria</taxon>
        <taxon>Pseudomonadati</taxon>
        <taxon>Pseudomonadota</taxon>
        <taxon>Alphaproteobacteria</taxon>
        <taxon>Sphingomonadales</taxon>
        <taxon>Erythrobacteraceae</taxon>
        <taxon>Aurantiacibacter</taxon>
    </lineage>
</organism>
<name>A0A0H4VBZ5_9SPHN</name>
<dbReference type="PATRIC" id="fig|1648404.4.peg.1581"/>
<reference evidence="2 3" key="1">
    <citation type="journal article" date="2015" name="Int. J. Syst. Evol. Microbiol.">
        <title>Erythrobacter atlanticus sp. nov., a bacterium from ocean sediment able to degrade polycyclic aromatic hydrocarbons.</title>
        <authorList>
            <person name="Zhuang L."/>
            <person name="Liu Y."/>
            <person name="Wang L."/>
            <person name="Wang W."/>
            <person name="Shao Z."/>
        </authorList>
    </citation>
    <scope>NUCLEOTIDE SEQUENCE [LARGE SCALE GENOMIC DNA]</scope>
    <source>
        <strain evidence="3">s21-N3</strain>
    </source>
</reference>
<dbReference type="InterPro" id="IPR036188">
    <property type="entry name" value="FAD/NAD-bd_sf"/>
</dbReference>
<dbReference type="Gene3D" id="3.50.50.60">
    <property type="entry name" value="FAD/NAD(P)-binding domain"/>
    <property type="match status" value="1"/>
</dbReference>
<dbReference type="PANTHER" id="PTHR42685:SF22">
    <property type="entry name" value="CONDITIONED MEDIUM FACTOR RECEPTOR 1"/>
    <property type="match status" value="1"/>
</dbReference>
<evidence type="ECO:0000313" key="2">
    <source>
        <dbReference type="EMBL" id="AKQ41920.1"/>
    </source>
</evidence>
<dbReference type="Pfam" id="PF01494">
    <property type="entry name" value="FAD_binding_3"/>
    <property type="match status" value="1"/>
</dbReference>
<dbReference type="KEGG" id="ery:CP97_07580"/>
<dbReference type="PANTHER" id="PTHR42685">
    <property type="entry name" value="GERANYLGERANYL DIPHOSPHATE REDUCTASE"/>
    <property type="match status" value="1"/>
</dbReference>
<feature type="domain" description="FAD-binding" evidence="1">
    <location>
        <begin position="12"/>
        <end position="119"/>
    </location>
</feature>
<evidence type="ECO:0000313" key="3">
    <source>
        <dbReference type="Proteomes" id="UP000059113"/>
    </source>
</evidence>
<dbReference type="Proteomes" id="UP000059113">
    <property type="component" value="Chromosome"/>
</dbReference>
<keyword evidence="3" id="KW-1185">Reference proteome</keyword>